<organism evidence="1 2">
    <name type="scientific">Candidatus Carbonibacillus altaicus</name>
    <dbReference type="NCBI Taxonomy" id="2163959"/>
    <lineage>
        <taxon>Bacteria</taxon>
        <taxon>Bacillati</taxon>
        <taxon>Bacillota</taxon>
        <taxon>Bacilli</taxon>
        <taxon>Bacillales</taxon>
        <taxon>Candidatus Carbonibacillus</taxon>
    </lineage>
</organism>
<protein>
    <submittedName>
        <fullName evidence="1">Uncharacterized protein</fullName>
    </submittedName>
</protein>
<accession>A0A2R6Y242</accession>
<reference evidence="2" key="1">
    <citation type="journal article" date="2018" name="Sci. Rep.">
        <title>Lignite coal burning seam in the remote Altai Mountains harbors a hydrogen-driven thermophilic microbial community.</title>
        <authorList>
            <person name="Kadnikov V.V."/>
            <person name="Mardanov A.V."/>
            <person name="Ivasenko D.A."/>
            <person name="Antsiferov D.V."/>
            <person name="Beletsky A.V."/>
            <person name="Karnachuk O.V."/>
            <person name="Ravin N.V."/>
        </authorList>
    </citation>
    <scope>NUCLEOTIDE SEQUENCE [LARGE SCALE GENOMIC DNA]</scope>
</reference>
<dbReference type="AlphaFoldDB" id="A0A2R6Y242"/>
<evidence type="ECO:0000313" key="2">
    <source>
        <dbReference type="Proteomes" id="UP000244338"/>
    </source>
</evidence>
<gene>
    <name evidence="1" type="ORF">BSOLF_2727</name>
</gene>
<dbReference type="Proteomes" id="UP000244338">
    <property type="component" value="Unassembled WGS sequence"/>
</dbReference>
<name>A0A2R6Y242_9BACL</name>
<comment type="caution">
    <text evidence="1">The sequence shown here is derived from an EMBL/GenBank/DDBJ whole genome shotgun (WGS) entry which is preliminary data.</text>
</comment>
<sequence>MPTNKLKMVVSFQFHHYTLLTTLYTVTNDYTTTHYIWLDYTP</sequence>
<evidence type="ECO:0000313" key="1">
    <source>
        <dbReference type="EMBL" id="PTQ56759.1"/>
    </source>
</evidence>
<dbReference type="EMBL" id="PEBX01000020">
    <property type="protein sequence ID" value="PTQ56759.1"/>
    <property type="molecule type" value="Genomic_DNA"/>
</dbReference>
<proteinExistence type="predicted"/>